<organism evidence="6">
    <name type="scientific">hydrothermal vent metagenome</name>
    <dbReference type="NCBI Taxonomy" id="652676"/>
    <lineage>
        <taxon>unclassified sequences</taxon>
        <taxon>metagenomes</taxon>
        <taxon>ecological metagenomes</taxon>
    </lineage>
</organism>
<evidence type="ECO:0000259" key="5">
    <source>
        <dbReference type="PROSITE" id="PS50977"/>
    </source>
</evidence>
<dbReference type="InterPro" id="IPR009057">
    <property type="entry name" value="Homeodomain-like_sf"/>
</dbReference>
<dbReference type="PRINTS" id="PR00455">
    <property type="entry name" value="HTHTETR"/>
</dbReference>
<accession>A0A3B0SC88</accession>
<evidence type="ECO:0000313" key="6">
    <source>
        <dbReference type="EMBL" id="VAW02788.1"/>
    </source>
</evidence>
<evidence type="ECO:0000256" key="3">
    <source>
        <dbReference type="ARBA" id="ARBA00023125"/>
    </source>
</evidence>
<dbReference type="SUPFAM" id="SSF46689">
    <property type="entry name" value="Homeodomain-like"/>
    <property type="match status" value="1"/>
</dbReference>
<dbReference type="PROSITE" id="PS50977">
    <property type="entry name" value="HTH_TETR_2"/>
    <property type="match status" value="1"/>
</dbReference>
<dbReference type="PANTHER" id="PTHR30055:SF151">
    <property type="entry name" value="TRANSCRIPTIONAL REGULATORY PROTEIN"/>
    <property type="match status" value="1"/>
</dbReference>
<dbReference type="Pfam" id="PF00440">
    <property type="entry name" value="TetR_N"/>
    <property type="match status" value="1"/>
</dbReference>
<dbReference type="PANTHER" id="PTHR30055">
    <property type="entry name" value="HTH-TYPE TRANSCRIPTIONAL REGULATOR RUTR"/>
    <property type="match status" value="1"/>
</dbReference>
<dbReference type="InterPro" id="IPR050109">
    <property type="entry name" value="HTH-type_TetR-like_transc_reg"/>
</dbReference>
<dbReference type="InterPro" id="IPR036271">
    <property type="entry name" value="Tet_transcr_reg_TetR-rel_C_sf"/>
</dbReference>
<dbReference type="EMBL" id="UOEI01000341">
    <property type="protein sequence ID" value="VAW02788.1"/>
    <property type="molecule type" value="Genomic_DNA"/>
</dbReference>
<dbReference type="Pfam" id="PF02909">
    <property type="entry name" value="TetR_C_1"/>
    <property type="match status" value="1"/>
</dbReference>
<dbReference type="SUPFAM" id="SSF48498">
    <property type="entry name" value="Tetracyclin repressor-like, C-terminal domain"/>
    <property type="match status" value="1"/>
</dbReference>
<dbReference type="AlphaFoldDB" id="A0A3B0SC88"/>
<dbReference type="GO" id="GO:0003700">
    <property type="term" value="F:DNA-binding transcription factor activity"/>
    <property type="evidence" value="ECO:0007669"/>
    <property type="project" value="TreeGrafter"/>
</dbReference>
<dbReference type="Gene3D" id="1.10.357.10">
    <property type="entry name" value="Tetracycline Repressor, domain 2"/>
    <property type="match status" value="1"/>
</dbReference>
<dbReference type="InterPro" id="IPR004111">
    <property type="entry name" value="Repressor_TetR_C"/>
</dbReference>
<feature type="domain" description="HTH tetR-type" evidence="5">
    <location>
        <begin position="1"/>
        <end position="60"/>
    </location>
</feature>
<keyword evidence="2" id="KW-0805">Transcription regulation</keyword>
<dbReference type="GO" id="GO:0000976">
    <property type="term" value="F:transcription cis-regulatory region binding"/>
    <property type="evidence" value="ECO:0007669"/>
    <property type="project" value="TreeGrafter"/>
</dbReference>
<reference evidence="6" key="1">
    <citation type="submission" date="2018-06" db="EMBL/GenBank/DDBJ databases">
        <authorList>
            <person name="Zhirakovskaya E."/>
        </authorList>
    </citation>
    <scope>NUCLEOTIDE SEQUENCE</scope>
</reference>
<dbReference type="GO" id="GO:0045892">
    <property type="term" value="P:negative regulation of DNA-templated transcription"/>
    <property type="evidence" value="ECO:0007669"/>
    <property type="project" value="InterPro"/>
</dbReference>
<keyword evidence="4" id="KW-0804">Transcription</keyword>
<dbReference type="GO" id="GO:0046677">
    <property type="term" value="P:response to antibiotic"/>
    <property type="evidence" value="ECO:0007669"/>
    <property type="project" value="InterPro"/>
</dbReference>
<gene>
    <name evidence="6" type="ORF">MNBD_ACTINO01-339</name>
</gene>
<sequence length="126" mass="13735">MAEADITSVVLDVLDEEGLDGFTMRKLATRLGVTPMVVYSHYRNKEALLEAVVDRAVGAVDLPDDDGDWQEPLEVIGHSMRSVLLGYPDMVPAMLDHPTTGPNQLWLADTGYAILRRVGLDGTAVL</sequence>
<dbReference type="PRINTS" id="PR00400">
    <property type="entry name" value="TETREPRESSOR"/>
</dbReference>
<keyword evidence="1" id="KW-0678">Repressor</keyword>
<evidence type="ECO:0000256" key="4">
    <source>
        <dbReference type="ARBA" id="ARBA00023163"/>
    </source>
</evidence>
<dbReference type="InterPro" id="IPR001647">
    <property type="entry name" value="HTH_TetR"/>
</dbReference>
<dbReference type="InterPro" id="IPR003012">
    <property type="entry name" value="Tet_transcr_reg_TetR"/>
</dbReference>
<protein>
    <recommendedName>
        <fullName evidence="5">HTH tetR-type domain-containing protein</fullName>
    </recommendedName>
</protein>
<proteinExistence type="predicted"/>
<evidence type="ECO:0000256" key="2">
    <source>
        <dbReference type="ARBA" id="ARBA00023015"/>
    </source>
</evidence>
<name>A0A3B0SC88_9ZZZZ</name>
<evidence type="ECO:0000256" key="1">
    <source>
        <dbReference type="ARBA" id="ARBA00022491"/>
    </source>
</evidence>
<keyword evidence="3" id="KW-0238">DNA-binding</keyword>